<feature type="region of interest" description="Disordered" evidence="2">
    <location>
        <begin position="766"/>
        <end position="836"/>
    </location>
</feature>
<dbReference type="OrthoDB" id="29853at2759"/>
<dbReference type="STRING" id="685588.A0A067TGP9"/>
<dbReference type="Pfam" id="PF03398">
    <property type="entry name" value="Ist1"/>
    <property type="match status" value="1"/>
</dbReference>
<evidence type="ECO:0000256" key="1">
    <source>
        <dbReference type="ARBA" id="ARBA00005536"/>
    </source>
</evidence>
<dbReference type="PANTHER" id="PTHR22957:SF27">
    <property type="entry name" value="TBC1 DOMAIN FAMILY MEMBER 13"/>
    <property type="match status" value="1"/>
</dbReference>
<dbReference type="InterPro" id="IPR000195">
    <property type="entry name" value="Rab-GAP-TBC_dom"/>
</dbReference>
<dbReference type="Proteomes" id="UP000027222">
    <property type="component" value="Unassembled WGS sequence"/>
</dbReference>
<evidence type="ECO:0000256" key="2">
    <source>
        <dbReference type="SAM" id="MobiDB-lite"/>
    </source>
</evidence>
<dbReference type="EMBL" id="KL142370">
    <property type="protein sequence ID" value="KDR81502.1"/>
    <property type="molecule type" value="Genomic_DNA"/>
</dbReference>
<feature type="compositionally biased region" description="Basic residues" evidence="2">
    <location>
        <begin position="1069"/>
        <end position="1078"/>
    </location>
</feature>
<evidence type="ECO:0000313" key="4">
    <source>
        <dbReference type="EMBL" id="KDR81502.1"/>
    </source>
</evidence>
<feature type="compositionally biased region" description="Polar residues" evidence="2">
    <location>
        <begin position="1115"/>
        <end position="1124"/>
    </location>
</feature>
<feature type="domain" description="Rab-GAP TBC" evidence="3">
    <location>
        <begin position="213"/>
        <end position="520"/>
    </location>
</feature>
<dbReference type="SUPFAM" id="SSF47923">
    <property type="entry name" value="Ypt/Rab-GAP domain of gyp1p"/>
    <property type="match status" value="2"/>
</dbReference>
<keyword evidence="5" id="KW-1185">Reference proteome</keyword>
<feature type="compositionally biased region" description="Low complexity" evidence="2">
    <location>
        <begin position="696"/>
        <end position="706"/>
    </location>
</feature>
<feature type="compositionally biased region" description="Low complexity" evidence="2">
    <location>
        <begin position="766"/>
        <end position="779"/>
    </location>
</feature>
<evidence type="ECO:0000259" key="3">
    <source>
        <dbReference type="PROSITE" id="PS50086"/>
    </source>
</evidence>
<reference evidence="5" key="1">
    <citation type="journal article" date="2014" name="Proc. Natl. Acad. Sci. U.S.A.">
        <title>Extensive sampling of basidiomycete genomes demonstrates inadequacy of the white-rot/brown-rot paradigm for wood decay fungi.</title>
        <authorList>
            <person name="Riley R."/>
            <person name="Salamov A.A."/>
            <person name="Brown D.W."/>
            <person name="Nagy L.G."/>
            <person name="Floudas D."/>
            <person name="Held B.W."/>
            <person name="Levasseur A."/>
            <person name="Lombard V."/>
            <person name="Morin E."/>
            <person name="Otillar R."/>
            <person name="Lindquist E.A."/>
            <person name="Sun H."/>
            <person name="LaButti K.M."/>
            <person name="Schmutz J."/>
            <person name="Jabbour D."/>
            <person name="Luo H."/>
            <person name="Baker S.E."/>
            <person name="Pisabarro A.G."/>
            <person name="Walton J.D."/>
            <person name="Blanchette R.A."/>
            <person name="Henrissat B."/>
            <person name="Martin F."/>
            <person name="Cullen D."/>
            <person name="Hibbett D.S."/>
            <person name="Grigoriev I.V."/>
        </authorList>
    </citation>
    <scope>NUCLEOTIDE SEQUENCE [LARGE SCALE GENOMIC DNA]</scope>
    <source>
        <strain evidence="5">CBS 339.88</strain>
    </source>
</reference>
<gene>
    <name evidence="4" type="ORF">GALMADRAFT_221365</name>
</gene>
<feature type="compositionally biased region" description="Polar residues" evidence="2">
    <location>
        <begin position="1095"/>
        <end position="1105"/>
    </location>
</feature>
<feature type="compositionally biased region" description="Low complexity" evidence="2">
    <location>
        <begin position="963"/>
        <end position="975"/>
    </location>
</feature>
<dbReference type="HOGENOM" id="CLU_006960_0_0_1"/>
<feature type="compositionally biased region" description="Basic and acidic residues" evidence="2">
    <location>
        <begin position="648"/>
        <end position="657"/>
    </location>
</feature>
<accession>A0A067TGP9</accession>
<feature type="compositionally biased region" description="Basic and acidic residues" evidence="2">
    <location>
        <begin position="1167"/>
        <end position="1181"/>
    </location>
</feature>
<dbReference type="InterPro" id="IPR035969">
    <property type="entry name" value="Rab-GAP_TBC_sf"/>
</dbReference>
<proteinExistence type="inferred from homology"/>
<dbReference type="InterPro" id="IPR042277">
    <property type="entry name" value="IST1-like"/>
</dbReference>
<feature type="compositionally biased region" description="Acidic residues" evidence="2">
    <location>
        <begin position="1182"/>
        <end position="1192"/>
    </location>
</feature>
<protein>
    <recommendedName>
        <fullName evidence="3">Rab-GAP TBC domain-containing protein</fullName>
    </recommendedName>
</protein>
<feature type="compositionally biased region" description="Low complexity" evidence="2">
    <location>
        <begin position="908"/>
        <end position="917"/>
    </location>
</feature>
<dbReference type="AlphaFoldDB" id="A0A067TGP9"/>
<dbReference type="Gene3D" id="1.20.1260.60">
    <property type="entry name" value="Vacuolar protein sorting-associated protein Ist1"/>
    <property type="match status" value="1"/>
</dbReference>
<feature type="region of interest" description="Disordered" evidence="2">
    <location>
        <begin position="1017"/>
        <end position="1208"/>
    </location>
</feature>
<dbReference type="GO" id="GO:0006886">
    <property type="term" value="P:intracellular protein transport"/>
    <property type="evidence" value="ECO:0007669"/>
    <property type="project" value="TreeGrafter"/>
</dbReference>
<feature type="region of interest" description="Disordered" evidence="2">
    <location>
        <begin position="644"/>
        <end position="664"/>
    </location>
</feature>
<evidence type="ECO:0000313" key="5">
    <source>
        <dbReference type="Proteomes" id="UP000027222"/>
    </source>
</evidence>
<name>A0A067TGP9_GALM3</name>
<dbReference type="Gene3D" id="1.10.472.80">
    <property type="entry name" value="Ypt/Rab-GAP domain of gyp1p, domain 3"/>
    <property type="match status" value="1"/>
</dbReference>
<sequence>MQSDITAVFKAQLRLTSQRLGQVQAKNDSQAKITRTDVATLIQRDNIPLAREKAEKLILDEAFGDLLEEAEMQIGVLQEHFHELERNAAPSPVIIEASSTIIYAAPYVHSQDLDVIRKSLIQRLGPDFTRSASGNHDLHVSPRVLRAISTAIPSAFQLDAYMQEIAHSYGVSWTPGPSPLNIINSLSEFLDLQTDAEVDLPRLRKLCLRGIPHDPVWLRPRIWKLFFGVLPRKKVSWKAALTQQRDAYYDLVPRLLEPFTHSELDRLPVDDTLLSVNRQLSGLPRHLFFLLEDEPGTSSNCPLHEDAPENLKISSALVLESRLKILESQAKETSHSSPTPEIRLEPNFNTTPGISLTSFDSGFLEDSNPSTTLLPSRKCIFGNAHPQHCSSLLRILYLHNAINPGSPSYHTASLLVPLYSVLTQEVDVDELAHVEADTFWLLEAVLAEISGLEDDDGKVWMKALSERLSWTDFDLFADLESRGLDPALPHYSYRWLMPMLTHTLPLHSLFSTWDALFSRPPREKGSYPKLDYLIDICVSMLLRAKSHLLRISNIDQNTRSLWTTERSYRLPPSQTHGQSQDAFMDALYFLQAYKPKYVGGIERVLQTASELAQRREQESITAQPTMSLGTRFKMWRSFALPAEVPTEPSKRQDHTNDETGPPYQSNLAFQITDTLWKGFTNQTAMEDSPPTPSPRSPSLSLSQEPSVYSITSKVDGTQSGPTSPSLQGSFGIWGYAEKLKDSDTVATLSKVSSNWRAKGLLGSWGISSLDRSNSSSQSIRNDKEDASQVHSNPTERRGSLPFADSPRVFSPPARLSPSEDSFQNPPGFSPPINGSLIGKTKSLIAMARSPPPTSKSAPKPLLLNSSTLITSGRRHPRSENAGSTPTLDPDEWADVMRTKRQHFHRDSQSSVSSLSPSDAFGRTPKSTRSDWESDPNPSRIIALNRRSVSPMAPTFRVGHARPSSRNSSVSSGLHSPPTLAKSPLQESNLINSQPISFPSDILGATPVKASVNTALQTGSYSEQETDSSDTTSNELPPPSRRPSRKKLGALHESEDTAYSVAIGLPARAPRVRSKRHPRPANLQIQDGQRLRISAEQKTSSPSNLTVEWPGDELENITTPKATSFDSDESPGLPKSPRRSRKPSSGDLERPNEEQPRKVSGGHRTRKISAESREVPRNRRESEAEEGDDEGYDELLSAYESEDGPRALR</sequence>
<dbReference type="PROSITE" id="PS50086">
    <property type="entry name" value="TBC_RABGAP"/>
    <property type="match status" value="1"/>
</dbReference>
<feature type="region of interest" description="Disordered" evidence="2">
    <location>
        <begin position="868"/>
        <end position="982"/>
    </location>
</feature>
<comment type="similarity">
    <text evidence="1">Belongs to the IST1 family.</text>
</comment>
<feature type="compositionally biased region" description="Basic and acidic residues" evidence="2">
    <location>
        <begin position="1146"/>
        <end position="1156"/>
    </location>
</feature>
<dbReference type="GO" id="GO:0005096">
    <property type="term" value="F:GTPase activator activity"/>
    <property type="evidence" value="ECO:0007669"/>
    <property type="project" value="TreeGrafter"/>
</dbReference>
<dbReference type="InterPro" id="IPR005061">
    <property type="entry name" value="Ist1"/>
</dbReference>
<organism evidence="4 5">
    <name type="scientific">Galerina marginata (strain CBS 339.88)</name>
    <dbReference type="NCBI Taxonomy" id="685588"/>
    <lineage>
        <taxon>Eukaryota</taxon>
        <taxon>Fungi</taxon>
        <taxon>Dikarya</taxon>
        <taxon>Basidiomycota</taxon>
        <taxon>Agaricomycotina</taxon>
        <taxon>Agaricomycetes</taxon>
        <taxon>Agaricomycetidae</taxon>
        <taxon>Agaricales</taxon>
        <taxon>Agaricineae</taxon>
        <taxon>Strophariaceae</taxon>
        <taxon>Galerina</taxon>
    </lineage>
</organism>
<feature type="compositionally biased region" description="Basic and acidic residues" evidence="2">
    <location>
        <begin position="780"/>
        <end position="798"/>
    </location>
</feature>
<dbReference type="PANTHER" id="PTHR22957">
    <property type="entry name" value="TBC1 DOMAIN FAMILY MEMBER GTPASE-ACTIVATING PROTEIN"/>
    <property type="match status" value="1"/>
</dbReference>
<feature type="region of interest" description="Disordered" evidence="2">
    <location>
        <begin position="682"/>
        <end position="706"/>
    </location>
</feature>